<proteinExistence type="predicted"/>
<dbReference type="PRINTS" id="PR01071">
    <property type="entry name" value="ACOABIOTINCC"/>
</dbReference>
<dbReference type="Proteomes" id="UP000319619">
    <property type="component" value="Unassembled WGS sequence"/>
</dbReference>
<dbReference type="Gene3D" id="2.40.50.100">
    <property type="match status" value="1"/>
</dbReference>
<name>A0A532V3K8_UNCL8</name>
<evidence type="ECO:0000256" key="6">
    <source>
        <dbReference type="ARBA" id="ARBA00023098"/>
    </source>
</evidence>
<dbReference type="Pfam" id="PF00364">
    <property type="entry name" value="Biotin_lipoyl"/>
    <property type="match status" value="1"/>
</dbReference>
<dbReference type="InterPro" id="IPR011053">
    <property type="entry name" value="Single_hybrid_motif"/>
</dbReference>
<evidence type="ECO:0000256" key="3">
    <source>
        <dbReference type="ARBA" id="ARBA00017562"/>
    </source>
</evidence>
<dbReference type="AlphaFoldDB" id="A0A532V3K8"/>
<dbReference type="CDD" id="cd06850">
    <property type="entry name" value="biotinyl_domain"/>
    <property type="match status" value="1"/>
</dbReference>
<evidence type="ECO:0000256" key="8">
    <source>
        <dbReference type="ARBA" id="ARBA00023267"/>
    </source>
</evidence>
<gene>
    <name evidence="11" type="primary">accB</name>
    <name evidence="11" type="ORF">CEE37_04230</name>
</gene>
<comment type="pathway">
    <text evidence="2 9">Lipid metabolism; fatty acid biosynthesis.</text>
</comment>
<keyword evidence="7 9" id="KW-0275">Fatty acid biosynthesis</keyword>
<evidence type="ECO:0000313" key="12">
    <source>
        <dbReference type="Proteomes" id="UP000319619"/>
    </source>
</evidence>
<keyword evidence="8 9" id="KW-0092">Biotin</keyword>
<dbReference type="UniPathway" id="UPA00094"/>
<dbReference type="GO" id="GO:0006633">
    <property type="term" value="P:fatty acid biosynthetic process"/>
    <property type="evidence" value="ECO:0007669"/>
    <property type="project" value="UniProtKB-UniPathway"/>
</dbReference>
<accession>A0A532V3K8</accession>
<dbReference type="InterPro" id="IPR050709">
    <property type="entry name" value="Biotin_Carboxyl_Carrier/Decarb"/>
</dbReference>
<dbReference type="InterPro" id="IPR000089">
    <property type="entry name" value="Biotin_lipoyl"/>
</dbReference>
<evidence type="ECO:0000256" key="1">
    <source>
        <dbReference type="ARBA" id="ARBA00003761"/>
    </source>
</evidence>
<dbReference type="SUPFAM" id="SSF51230">
    <property type="entry name" value="Single hybrid motif"/>
    <property type="match status" value="1"/>
</dbReference>
<keyword evidence="4 9" id="KW-0444">Lipid biosynthesis</keyword>
<dbReference type="InterPro" id="IPR001882">
    <property type="entry name" value="Biotin_BS"/>
</dbReference>
<reference evidence="11 12" key="1">
    <citation type="submission" date="2017-06" db="EMBL/GenBank/DDBJ databases">
        <title>Novel microbial phyla capable of carbon fixation and sulfur reduction in deep-sea sediments.</title>
        <authorList>
            <person name="Huang J."/>
            <person name="Baker B."/>
            <person name="Wang Y."/>
        </authorList>
    </citation>
    <scope>NUCLEOTIDE SEQUENCE [LARGE SCALE GENOMIC DNA]</scope>
    <source>
        <strain evidence="11">B3_LCP</strain>
    </source>
</reference>
<dbReference type="EMBL" id="NJBN01000002">
    <property type="protein sequence ID" value="TKJ41783.1"/>
    <property type="molecule type" value="Genomic_DNA"/>
</dbReference>
<evidence type="ECO:0000256" key="4">
    <source>
        <dbReference type="ARBA" id="ARBA00022516"/>
    </source>
</evidence>
<protein>
    <recommendedName>
        <fullName evidence="3 9">Biotin carboxyl carrier protein of acetyl-CoA carboxylase</fullName>
    </recommendedName>
</protein>
<dbReference type="GO" id="GO:0009317">
    <property type="term" value="C:acetyl-CoA carboxylase complex"/>
    <property type="evidence" value="ECO:0007669"/>
    <property type="project" value="InterPro"/>
</dbReference>
<dbReference type="InterPro" id="IPR001249">
    <property type="entry name" value="AcCoA_biotinCC"/>
</dbReference>
<dbReference type="NCBIfam" id="TIGR00531">
    <property type="entry name" value="BCCP"/>
    <property type="match status" value="1"/>
</dbReference>
<comment type="caution">
    <text evidence="11">The sequence shown here is derived from an EMBL/GenBank/DDBJ whole genome shotgun (WGS) entry which is preliminary data.</text>
</comment>
<dbReference type="PROSITE" id="PS00188">
    <property type="entry name" value="BIOTIN"/>
    <property type="match status" value="1"/>
</dbReference>
<evidence type="ECO:0000256" key="7">
    <source>
        <dbReference type="ARBA" id="ARBA00023160"/>
    </source>
</evidence>
<evidence type="ECO:0000256" key="9">
    <source>
        <dbReference type="RuleBase" id="RU364072"/>
    </source>
</evidence>
<dbReference type="PROSITE" id="PS50968">
    <property type="entry name" value="BIOTINYL_LIPOYL"/>
    <property type="match status" value="1"/>
</dbReference>
<dbReference type="PANTHER" id="PTHR45266:SF3">
    <property type="entry name" value="OXALOACETATE DECARBOXYLASE ALPHA CHAIN"/>
    <property type="match status" value="1"/>
</dbReference>
<evidence type="ECO:0000259" key="10">
    <source>
        <dbReference type="PROSITE" id="PS50968"/>
    </source>
</evidence>
<organism evidence="11 12">
    <name type="scientific">candidate division LCP-89 bacterium B3_LCP</name>
    <dbReference type="NCBI Taxonomy" id="2012998"/>
    <lineage>
        <taxon>Bacteria</taxon>
        <taxon>Pseudomonadati</taxon>
        <taxon>Bacteria division LCP-89</taxon>
    </lineage>
</organism>
<dbReference type="PANTHER" id="PTHR45266">
    <property type="entry name" value="OXALOACETATE DECARBOXYLASE ALPHA CHAIN"/>
    <property type="match status" value="1"/>
</dbReference>
<evidence type="ECO:0000256" key="2">
    <source>
        <dbReference type="ARBA" id="ARBA00005194"/>
    </source>
</evidence>
<comment type="function">
    <text evidence="1 9">This protein is a component of the acetyl coenzyme A carboxylase complex; first, biotin carboxylase catalyzes the carboxylation of the carrier protein and then the transcarboxylase transfers the carboxyl group to form malonyl-CoA.</text>
</comment>
<evidence type="ECO:0000256" key="5">
    <source>
        <dbReference type="ARBA" id="ARBA00022832"/>
    </source>
</evidence>
<dbReference type="GO" id="GO:0003989">
    <property type="term" value="F:acetyl-CoA carboxylase activity"/>
    <property type="evidence" value="ECO:0007669"/>
    <property type="project" value="InterPro"/>
</dbReference>
<keyword evidence="6 9" id="KW-0443">Lipid metabolism</keyword>
<keyword evidence="5 9" id="KW-0276">Fatty acid metabolism</keyword>
<feature type="domain" description="Lipoyl-binding" evidence="10">
    <location>
        <begin position="80"/>
        <end position="156"/>
    </location>
</feature>
<evidence type="ECO:0000313" key="11">
    <source>
        <dbReference type="EMBL" id="TKJ41783.1"/>
    </source>
</evidence>
<sequence length="158" mass="17264">MFDLKDVRRLVKLLENSQISEIEISDGDRKIRLAKPATADGQQGLGAVVPVMQPVVSQSPPTASISEELEKPQLAAGLNVRVMKAPMVGTFYTSSSPDAEPYVQVGDVVHKGQVLCIVEAMKLMNEIESEYSGRIMEIMAENAQAVEFDQELFIIEAA</sequence>